<evidence type="ECO:0000256" key="1">
    <source>
        <dbReference type="SAM" id="MobiDB-lite"/>
    </source>
</evidence>
<dbReference type="InterPro" id="IPR053198">
    <property type="entry name" value="Gynoecium_Dev_Regulator"/>
</dbReference>
<dbReference type="AlphaFoldDB" id="A0A9R1WXB8"/>
<dbReference type="SMART" id="SM00666">
    <property type="entry name" value="PB1"/>
    <property type="match status" value="1"/>
</dbReference>
<sequence>MSTSGDVESISSSLPNSAPGSAPGSPRNKVKFLCSHGGRILPRPSDGHLKYVGGETRVISVPRNIIFTELMRKLSSLLEGDVILKYQLIPEDLDALVTVKSDEDLRHMFEEYDRQDLVGTSRLRTFLFPASPIIIENQIGAMDRHSLEQRYINSINGIIVSSTPIYSNFRPPAINTSQTTFTISSACSSPRTPPESAMPTMAPDAINPDQVTGFRKLGGSMTRAHSSPSLCNLAGNLPTSHKNQSPRSNMNLNLTNQQYPNYHHQLQSYRQPPPPPPPQPQPPPSPYHPHSHPHHGHLPHPSSKPPLNPGPEQYLRQRASGVPDYYRYSNEHSPHSSNPYARSSRGSGHMAYQRGSHYDDYNNLGNSNNRYDRESPPGSPLARSPQYQNSYNVNPKWDSVGGRS</sequence>
<dbReference type="PANTHER" id="PTHR31066">
    <property type="entry name" value="OS05G0427100 PROTEIN-RELATED"/>
    <property type="match status" value="1"/>
</dbReference>
<feature type="compositionally biased region" description="Pro residues" evidence="1">
    <location>
        <begin position="271"/>
        <end position="287"/>
    </location>
</feature>
<dbReference type="CDD" id="cd06410">
    <property type="entry name" value="PB1_UP2"/>
    <property type="match status" value="1"/>
</dbReference>
<organism evidence="3 4">
    <name type="scientific">Lactuca sativa</name>
    <name type="common">Garden lettuce</name>
    <dbReference type="NCBI Taxonomy" id="4236"/>
    <lineage>
        <taxon>Eukaryota</taxon>
        <taxon>Viridiplantae</taxon>
        <taxon>Streptophyta</taxon>
        <taxon>Embryophyta</taxon>
        <taxon>Tracheophyta</taxon>
        <taxon>Spermatophyta</taxon>
        <taxon>Magnoliopsida</taxon>
        <taxon>eudicotyledons</taxon>
        <taxon>Gunneridae</taxon>
        <taxon>Pentapetalae</taxon>
        <taxon>asterids</taxon>
        <taxon>campanulids</taxon>
        <taxon>Asterales</taxon>
        <taxon>Asteraceae</taxon>
        <taxon>Cichorioideae</taxon>
        <taxon>Cichorieae</taxon>
        <taxon>Lactucinae</taxon>
        <taxon>Lactuca</taxon>
    </lineage>
</organism>
<evidence type="ECO:0000259" key="2">
    <source>
        <dbReference type="SMART" id="SM00666"/>
    </source>
</evidence>
<proteinExistence type="predicted"/>
<name>A0A9R1WXB8_LACSA</name>
<dbReference type="Proteomes" id="UP000235145">
    <property type="component" value="Unassembled WGS sequence"/>
</dbReference>
<accession>A0A9R1WXB8</accession>
<feature type="domain" description="PB1" evidence="2">
    <location>
        <begin position="44"/>
        <end position="130"/>
    </location>
</feature>
<dbReference type="EMBL" id="NBSK02000009">
    <property type="protein sequence ID" value="KAJ0188792.1"/>
    <property type="molecule type" value="Genomic_DNA"/>
</dbReference>
<dbReference type="Gramene" id="rna-gnl|WGS:NBSK|LSAT_9X119881_mrna">
    <property type="protein sequence ID" value="cds-PLY75837.1"/>
    <property type="gene ID" value="gene-LSAT_9X119881"/>
</dbReference>
<gene>
    <name evidence="3" type="ORF">LSAT_V11C900504800</name>
</gene>
<feature type="compositionally biased region" description="Polar residues" evidence="1">
    <location>
        <begin position="335"/>
        <end position="346"/>
    </location>
</feature>
<feature type="compositionally biased region" description="Basic residues" evidence="1">
    <location>
        <begin position="289"/>
        <end position="298"/>
    </location>
</feature>
<evidence type="ECO:0000313" key="3">
    <source>
        <dbReference type="EMBL" id="KAJ0188792.1"/>
    </source>
</evidence>
<reference evidence="3 4" key="1">
    <citation type="journal article" date="2017" name="Nat. Commun.">
        <title>Genome assembly with in vitro proximity ligation data and whole-genome triplication in lettuce.</title>
        <authorList>
            <person name="Reyes-Chin-Wo S."/>
            <person name="Wang Z."/>
            <person name="Yang X."/>
            <person name="Kozik A."/>
            <person name="Arikit S."/>
            <person name="Song C."/>
            <person name="Xia L."/>
            <person name="Froenicke L."/>
            <person name="Lavelle D.O."/>
            <person name="Truco M.J."/>
            <person name="Xia R."/>
            <person name="Zhu S."/>
            <person name="Xu C."/>
            <person name="Xu H."/>
            <person name="Xu X."/>
            <person name="Cox K."/>
            <person name="Korf I."/>
            <person name="Meyers B.C."/>
            <person name="Michelmore R.W."/>
        </authorList>
    </citation>
    <scope>NUCLEOTIDE SEQUENCE [LARGE SCALE GENOMIC DNA]</scope>
    <source>
        <strain evidence="4">cv. Salinas</strain>
        <tissue evidence="3">Seedlings</tissue>
    </source>
</reference>
<feature type="compositionally biased region" description="Low complexity" evidence="1">
    <location>
        <begin position="9"/>
        <end position="26"/>
    </location>
</feature>
<evidence type="ECO:0000313" key="4">
    <source>
        <dbReference type="Proteomes" id="UP000235145"/>
    </source>
</evidence>
<feature type="region of interest" description="Disordered" evidence="1">
    <location>
        <begin position="1"/>
        <end position="28"/>
    </location>
</feature>
<dbReference type="PANTHER" id="PTHR31066:SF47">
    <property type="entry name" value="PB1 DOMAIN-CONTAINING PROTEIN"/>
    <property type="match status" value="1"/>
</dbReference>
<protein>
    <recommendedName>
        <fullName evidence="2">PB1 domain-containing protein</fullName>
    </recommendedName>
</protein>
<dbReference type="Pfam" id="PF00564">
    <property type="entry name" value="PB1"/>
    <property type="match status" value="1"/>
</dbReference>
<keyword evidence="4" id="KW-1185">Reference proteome</keyword>
<feature type="compositionally biased region" description="Polar residues" evidence="1">
    <location>
        <begin position="237"/>
        <end position="270"/>
    </location>
</feature>
<comment type="caution">
    <text evidence="3">The sequence shown here is derived from an EMBL/GenBank/DDBJ whole genome shotgun (WGS) entry which is preliminary data.</text>
</comment>
<feature type="region of interest" description="Disordered" evidence="1">
    <location>
        <begin position="184"/>
        <end position="404"/>
    </location>
</feature>
<dbReference type="Gene3D" id="3.10.20.90">
    <property type="entry name" value="Phosphatidylinositol 3-kinase Catalytic Subunit, Chain A, domain 1"/>
    <property type="match status" value="1"/>
</dbReference>
<dbReference type="InterPro" id="IPR000270">
    <property type="entry name" value="PB1_dom"/>
</dbReference>
<dbReference type="SUPFAM" id="SSF54277">
    <property type="entry name" value="CAD &amp; PB1 domains"/>
    <property type="match status" value="1"/>
</dbReference>
<dbReference type="OrthoDB" id="1882326at2759"/>